<dbReference type="AlphaFoldDB" id="A0A0F9BN39"/>
<feature type="compositionally biased region" description="Gly residues" evidence="1">
    <location>
        <begin position="99"/>
        <end position="109"/>
    </location>
</feature>
<gene>
    <name evidence="2" type="ORF">LCGC14_2427200</name>
</gene>
<dbReference type="EMBL" id="LAZR01037040">
    <property type="protein sequence ID" value="KKL23260.1"/>
    <property type="molecule type" value="Genomic_DNA"/>
</dbReference>
<proteinExistence type="predicted"/>
<reference evidence="2" key="1">
    <citation type="journal article" date="2015" name="Nature">
        <title>Complex archaea that bridge the gap between prokaryotes and eukaryotes.</title>
        <authorList>
            <person name="Spang A."/>
            <person name="Saw J.H."/>
            <person name="Jorgensen S.L."/>
            <person name="Zaremba-Niedzwiedzka K."/>
            <person name="Martijn J."/>
            <person name="Lind A.E."/>
            <person name="van Eijk R."/>
            <person name="Schleper C."/>
            <person name="Guy L."/>
            <person name="Ettema T.J."/>
        </authorList>
    </citation>
    <scope>NUCLEOTIDE SEQUENCE</scope>
</reference>
<evidence type="ECO:0000313" key="2">
    <source>
        <dbReference type="EMBL" id="KKL23260.1"/>
    </source>
</evidence>
<feature type="compositionally biased region" description="Low complexity" evidence="1">
    <location>
        <begin position="86"/>
        <end position="98"/>
    </location>
</feature>
<feature type="region of interest" description="Disordered" evidence="1">
    <location>
        <begin position="86"/>
        <end position="109"/>
    </location>
</feature>
<feature type="non-terminal residue" evidence="2">
    <location>
        <position position="109"/>
    </location>
</feature>
<name>A0A0F9BN39_9ZZZZ</name>
<comment type="caution">
    <text evidence="2">The sequence shown here is derived from an EMBL/GenBank/DDBJ whole genome shotgun (WGS) entry which is preliminary data.</text>
</comment>
<protein>
    <submittedName>
        <fullName evidence="2">Uncharacterized protein</fullName>
    </submittedName>
</protein>
<sequence>MVQRRERDTRRLKLRAADSQVRILPAPNAVRQFKIEEDEMIWTGKGKHEGKDVNDVPVDYIEWAAKESKNPTTKEQATKILAFRNSGAGMPGKASASAAGGGTAGQGTR</sequence>
<evidence type="ECO:0000256" key="1">
    <source>
        <dbReference type="SAM" id="MobiDB-lite"/>
    </source>
</evidence>
<accession>A0A0F9BN39</accession>
<organism evidence="2">
    <name type="scientific">marine sediment metagenome</name>
    <dbReference type="NCBI Taxonomy" id="412755"/>
    <lineage>
        <taxon>unclassified sequences</taxon>
        <taxon>metagenomes</taxon>
        <taxon>ecological metagenomes</taxon>
    </lineage>
</organism>